<keyword evidence="4" id="KW-1185">Reference proteome</keyword>
<accession>A0A1Q9CYP3</accession>
<name>A0A1Q9CYP3_SYMMI</name>
<dbReference type="GO" id="GO:0035251">
    <property type="term" value="F:UDP-glucosyltransferase activity"/>
    <property type="evidence" value="ECO:0007669"/>
    <property type="project" value="InterPro"/>
</dbReference>
<dbReference type="InterPro" id="IPR035595">
    <property type="entry name" value="UDP_glycos_trans_CS"/>
</dbReference>
<proteinExistence type="inferred from homology"/>
<dbReference type="OrthoDB" id="5835829at2759"/>
<dbReference type="CDD" id="cd03784">
    <property type="entry name" value="GT1_Gtf-like"/>
    <property type="match status" value="1"/>
</dbReference>
<keyword evidence="2" id="KW-0328">Glycosyltransferase</keyword>
<dbReference type="AlphaFoldDB" id="A0A1Q9CYP3"/>
<reference evidence="3 4" key="1">
    <citation type="submission" date="2016-02" db="EMBL/GenBank/DDBJ databases">
        <title>Genome analysis of coral dinoflagellate symbionts highlights evolutionary adaptations to a symbiotic lifestyle.</title>
        <authorList>
            <person name="Aranda M."/>
            <person name="Li Y."/>
            <person name="Liew Y.J."/>
            <person name="Baumgarten S."/>
            <person name="Simakov O."/>
            <person name="Wilson M."/>
            <person name="Piel J."/>
            <person name="Ashoor H."/>
            <person name="Bougouffa S."/>
            <person name="Bajic V.B."/>
            <person name="Ryu T."/>
            <person name="Ravasi T."/>
            <person name="Bayer T."/>
            <person name="Micklem G."/>
            <person name="Kim H."/>
            <person name="Bhak J."/>
            <person name="Lajeunesse T.C."/>
            <person name="Voolstra C.R."/>
        </authorList>
    </citation>
    <scope>NUCLEOTIDE SEQUENCE [LARGE SCALE GENOMIC DNA]</scope>
    <source>
        <strain evidence="3 4">CCMP2467</strain>
    </source>
</reference>
<dbReference type="SUPFAM" id="SSF53756">
    <property type="entry name" value="UDP-Glycosyltransferase/glycogen phosphorylase"/>
    <property type="match status" value="1"/>
</dbReference>
<dbReference type="InterPro" id="IPR050481">
    <property type="entry name" value="UDP-glycosyltransf_plant"/>
</dbReference>
<sequence>MVTSVGPTVTVTRMNGQMLFSSPPGLEPDLSAATFAVGAEAMEVRPVTREALEAKLKTLSPDASHEAILEFTSNAEAISADLGEGSREYAMEPLPSLLVNRSPERPAGKVAREFLTVSREVHRLKVACISTPEAGHLVPAVQIAKALARRGHQSALVTLDCAREKFAKGCEAAGCEFVGLARGIQGSDAESGLAAELTSKGLFGILFRHYDQAMREEFRSWLQSEQPDVVVADMVTLAAVEPARECGIPVILNVPGPLELFKNMGISLVLMLCAISFLKTRSFTDTRIMLQVLFDLMPAFSTQLCLVNSFFGLDAAWPVPPNIVMTGSTAPRPSSILRETSDERFNAWLQRVRGMGLRIIYVTMGSMQVLEPFQVRALFEGLQAVSLRCAVAWSLKSEQQEKLPVGKDALPAHFFIQKWLPQGEALQLPDVAVVVTHCGFGGLNETIAAGKPLVALPFRADQPGNAKLARDRGLAEVLSPPKLTAAAVTTAVSKVLADGSYAQRALELQRSMLKTGGAEACVDAIEHFVEHGGCEELFVRKPSWHQRCRKALVPFTLMAVGAAGACVFQRYARKNS</sequence>
<comment type="similarity">
    <text evidence="2">Belongs to the UDP-glycosyltransferase family.</text>
</comment>
<gene>
    <name evidence="3" type="primary">Ugt3a1</name>
    <name evidence="3" type="ORF">AK812_SmicGene30743</name>
</gene>
<organism evidence="3 4">
    <name type="scientific">Symbiodinium microadriaticum</name>
    <name type="common">Dinoflagellate</name>
    <name type="synonym">Zooxanthella microadriatica</name>
    <dbReference type="NCBI Taxonomy" id="2951"/>
    <lineage>
        <taxon>Eukaryota</taxon>
        <taxon>Sar</taxon>
        <taxon>Alveolata</taxon>
        <taxon>Dinophyceae</taxon>
        <taxon>Suessiales</taxon>
        <taxon>Symbiodiniaceae</taxon>
        <taxon>Symbiodinium</taxon>
    </lineage>
</organism>
<dbReference type="EMBL" id="LSRX01000833">
    <property type="protein sequence ID" value="OLP87981.1"/>
    <property type="molecule type" value="Genomic_DNA"/>
</dbReference>
<dbReference type="Proteomes" id="UP000186817">
    <property type="component" value="Unassembled WGS sequence"/>
</dbReference>
<dbReference type="Pfam" id="PF00201">
    <property type="entry name" value="UDPGT"/>
    <property type="match status" value="1"/>
</dbReference>
<keyword evidence="1 2" id="KW-0808">Transferase</keyword>
<dbReference type="Gene3D" id="3.40.50.2000">
    <property type="entry name" value="Glycogen Phosphorylase B"/>
    <property type="match status" value="2"/>
</dbReference>
<evidence type="ECO:0000313" key="3">
    <source>
        <dbReference type="EMBL" id="OLP87981.1"/>
    </source>
</evidence>
<dbReference type="PROSITE" id="PS00375">
    <property type="entry name" value="UDPGT"/>
    <property type="match status" value="1"/>
</dbReference>
<evidence type="ECO:0000313" key="4">
    <source>
        <dbReference type="Proteomes" id="UP000186817"/>
    </source>
</evidence>
<dbReference type="PANTHER" id="PTHR48049:SF132">
    <property type="entry name" value="GLYCOSYLTRANSFERASE"/>
    <property type="match status" value="1"/>
</dbReference>
<dbReference type="InterPro" id="IPR002213">
    <property type="entry name" value="UDP_glucos_trans"/>
</dbReference>
<evidence type="ECO:0000256" key="1">
    <source>
        <dbReference type="ARBA" id="ARBA00022679"/>
    </source>
</evidence>
<protein>
    <submittedName>
        <fullName evidence="3">UDP-glucuronosyltransferase 3A1</fullName>
    </submittedName>
</protein>
<dbReference type="OMA" id="VEPAREC"/>
<evidence type="ECO:0000256" key="2">
    <source>
        <dbReference type="RuleBase" id="RU003718"/>
    </source>
</evidence>
<dbReference type="PANTHER" id="PTHR48049">
    <property type="entry name" value="GLYCOSYLTRANSFERASE"/>
    <property type="match status" value="1"/>
</dbReference>
<comment type="caution">
    <text evidence="3">The sequence shown here is derived from an EMBL/GenBank/DDBJ whole genome shotgun (WGS) entry which is preliminary data.</text>
</comment>